<name>A0ACB5U929_AMBMO</name>
<comment type="caution">
    <text evidence="1">The sequence shown here is derived from an EMBL/GenBank/DDBJ whole genome shotgun (WGS) entry which is preliminary data.</text>
</comment>
<evidence type="ECO:0000313" key="2">
    <source>
        <dbReference type="Proteomes" id="UP001165064"/>
    </source>
</evidence>
<reference evidence="1" key="1">
    <citation type="submission" date="2023-04" db="EMBL/GenBank/DDBJ databases">
        <title>Ambrosiozyma monospora NBRC 10751.</title>
        <authorList>
            <person name="Ichikawa N."/>
            <person name="Sato H."/>
            <person name="Tonouchi N."/>
        </authorList>
    </citation>
    <scope>NUCLEOTIDE SEQUENCE</scope>
    <source>
        <strain evidence="1">NBRC 10751</strain>
    </source>
</reference>
<accession>A0ACB5U929</accession>
<evidence type="ECO:0000313" key="1">
    <source>
        <dbReference type="EMBL" id="GMF04123.1"/>
    </source>
</evidence>
<organism evidence="1 2">
    <name type="scientific">Ambrosiozyma monospora</name>
    <name type="common">Yeast</name>
    <name type="synonym">Endomycopsis monosporus</name>
    <dbReference type="NCBI Taxonomy" id="43982"/>
    <lineage>
        <taxon>Eukaryota</taxon>
        <taxon>Fungi</taxon>
        <taxon>Dikarya</taxon>
        <taxon>Ascomycota</taxon>
        <taxon>Saccharomycotina</taxon>
        <taxon>Pichiomycetes</taxon>
        <taxon>Pichiales</taxon>
        <taxon>Pichiaceae</taxon>
        <taxon>Ambrosiozyma</taxon>
    </lineage>
</organism>
<dbReference type="Proteomes" id="UP001165064">
    <property type="component" value="Unassembled WGS sequence"/>
</dbReference>
<sequence length="154" mass="17905">MNASDSVLEMIEENIREFIGLARELVRKRSDRFMMIKVKYPEELGIRIELIKEFRKNHSDMRNSINKLVNGLNADNSSFIKDIEYAYDAVKEIDSLNLSSEGARIWKMAEQTYRSRSVIVENNIIQLLKATLNTAHSSNEMFSMFEKFGFLSII</sequence>
<protein>
    <submittedName>
        <fullName evidence="1">Unnamed protein product</fullName>
    </submittedName>
</protein>
<keyword evidence="2" id="KW-1185">Reference proteome</keyword>
<gene>
    <name evidence="1" type="ORF">Amon02_001201600</name>
</gene>
<dbReference type="EMBL" id="BSXS01013503">
    <property type="protein sequence ID" value="GMF04123.1"/>
    <property type="molecule type" value="Genomic_DNA"/>
</dbReference>
<proteinExistence type="predicted"/>